<evidence type="ECO:0000256" key="12">
    <source>
        <dbReference type="SAM" id="SignalP"/>
    </source>
</evidence>
<reference evidence="14 15" key="1">
    <citation type="submission" date="2018-02" db="EMBL/GenBank/DDBJ databases">
        <title>Draft genome of wild Prunus yedoensis var. nudiflora.</title>
        <authorList>
            <person name="Baek S."/>
            <person name="Kim J.-H."/>
            <person name="Choi K."/>
            <person name="Kim G.-B."/>
            <person name="Cho A."/>
            <person name="Jang H."/>
            <person name="Shin C.-H."/>
            <person name="Yu H.-J."/>
            <person name="Mun J.-H."/>
        </authorList>
    </citation>
    <scope>NUCLEOTIDE SEQUENCE [LARGE SCALE GENOMIC DNA]</scope>
    <source>
        <strain evidence="15">cv. Jeju island</strain>
        <tissue evidence="14">Leaf</tissue>
    </source>
</reference>
<sequence length="755" mass="83991">MQVQPYNLMAHGFLLFLLFSCITSTNIHACKHTERSSLLSFASTVSSPPLNWTSLDCCRWKGITCNQDGWVTHLLLPSKGLKGDLSPSSLGNLTHLTHLNLSHNSLLGSLETKLFMSLNRLEILDLSYNLLSGELPFSLPSSNIRTVDLSSNHFFGAIPSSFFQQASNLTSFNVSNNTFTGYVPSSICLYSSPFLRLLDFSSNLFNGNLSLGLGKCSELQVFHAGHNNLSGLLPEDIYNATKLEEIALPLNSLHGAISDKIVNLTNLAILDLYINQLSGQLPLNLGKLSKLKFVTLDFNNLEGALPPSLMNCTNLVELSLGSNNLEGDISMLDFSRLNQLAKLDLRVNNFTGTFPISLYSCRSLKAIRLTGNNLVGQIQAEILSLKSLSFLALGFNQFTNLTGAMKILMSCKSLHALMLSGSFKGEGMPTDDDMVDFDGCQNLRMLCLGYSRLTGQLPMWLTKLRNLEILLLRGNEITGPIPSWLGTLPRLFCIKLSENQFSGEFPKQLCRLPRLVYEPNITSQLDDISYEFELPFYFGPISRNQNYYLSSKISSYPATIDLSNNNISGDIPTEVGQLQLLRKLNLDSNNFSGVIPDQISNLKNLEVLNLSMNHLSGIIPSSLARLTFLKEFNVSYNNLQGPIPTSTQLQSFNASAFEGNPKLCGAPLPNKCGRPNKGIDEDNKKNNKDMDGLHQLPWFYISSIVLGFIVGFWGVCGSLIINKTWRYAYFRFMYNVQDRLYVMITARINMIKRKP</sequence>
<keyword evidence="8 11" id="KW-1133">Transmembrane helix</keyword>
<dbReference type="FunFam" id="3.80.10.10:FF:000213">
    <property type="entry name" value="Tyrosine-sulfated glycopeptide receptor 1"/>
    <property type="match status" value="1"/>
</dbReference>
<dbReference type="SMART" id="SM00369">
    <property type="entry name" value="LRR_TYP"/>
    <property type="match status" value="7"/>
</dbReference>
<accession>A0A314Z8J9</accession>
<feature type="domain" description="Leucine-rich repeat-containing N-terminal plant-type" evidence="13">
    <location>
        <begin position="33"/>
        <end position="66"/>
    </location>
</feature>
<evidence type="ECO:0000256" key="6">
    <source>
        <dbReference type="ARBA" id="ARBA00022692"/>
    </source>
</evidence>
<evidence type="ECO:0000256" key="9">
    <source>
        <dbReference type="ARBA" id="ARBA00023136"/>
    </source>
</evidence>
<gene>
    <name evidence="14" type="ORF">Pyn_13856</name>
</gene>
<evidence type="ECO:0000256" key="8">
    <source>
        <dbReference type="ARBA" id="ARBA00022989"/>
    </source>
</evidence>
<evidence type="ECO:0000256" key="7">
    <source>
        <dbReference type="ARBA" id="ARBA00022737"/>
    </source>
</evidence>
<dbReference type="InterPro" id="IPR032675">
    <property type="entry name" value="LRR_dom_sf"/>
</dbReference>
<evidence type="ECO:0000256" key="5">
    <source>
        <dbReference type="ARBA" id="ARBA00022614"/>
    </source>
</evidence>
<proteinExistence type="inferred from homology"/>
<dbReference type="InterPro" id="IPR003591">
    <property type="entry name" value="Leu-rich_rpt_typical-subtyp"/>
</dbReference>
<evidence type="ECO:0000256" key="10">
    <source>
        <dbReference type="ARBA" id="ARBA00023180"/>
    </source>
</evidence>
<evidence type="ECO:0000313" key="15">
    <source>
        <dbReference type="Proteomes" id="UP000250321"/>
    </source>
</evidence>
<evidence type="ECO:0000256" key="11">
    <source>
        <dbReference type="SAM" id="Phobius"/>
    </source>
</evidence>
<feature type="chain" id="PRO_5016354661" description="Leucine-rich repeat-containing N-terminal plant-type domain-containing protein" evidence="12">
    <location>
        <begin position="25"/>
        <end position="755"/>
    </location>
</feature>
<protein>
    <recommendedName>
        <fullName evidence="13">Leucine-rich repeat-containing N-terminal plant-type domain-containing protein</fullName>
    </recommendedName>
</protein>
<dbReference type="Pfam" id="PF13855">
    <property type="entry name" value="LRR_8"/>
    <property type="match status" value="2"/>
</dbReference>
<dbReference type="EMBL" id="PJQY01001929">
    <property type="protein sequence ID" value="PQP98095.1"/>
    <property type="molecule type" value="Genomic_DNA"/>
</dbReference>
<comment type="subcellular location">
    <subcellularLocation>
        <location evidence="2">Cell membrane</location>
    </subcellularLocation>
    <subcellularLocation>
        <location evidence="1">Membrane</location>
        <topology evidence="1">Single-pass membrane protein</topology>
    </subcellularLocation>
</comment>
<feature type="transmembrane region" description="Helical" evidence="11">
    <location>
        <begin position="698"/>
        <end position="721"/>
    </location>
</feature>
<keyword evidence="12" id="KW-0732">Signal</keyword>
<dbReference type="PRINTS" id="PR00019">
    <property type="entry name" value="LEURICHRPT"/>
</dbReference>
<dbReference type="PROSITE" id="PS51450">
    <property type="entry name" value="LRR"/>
    <property type="match status" value="1"/>
</dbReference>
<organism evidence="14 15">
    <name type="scientific">Prunus yedoensis var. nudiflora</name>
    <dbReference type="NCBI Taxonomy" id="2094558"/>
    <lineage>
        <taxon>Eukaryota</taxon>
        <taxon>Viridiplantae</taxon>
        <taxon>Streptophyta</taxon>
        <taxon>Embryophyta</taxon>
        <taxon>Tracheophyta</taxon>
        <taxon>Spermatophyta</taxon>
        <taxon>Magnoliopsida</taxon>
        <taxon>eudicotyledons</taxon>
        <taxon>Gunneridae</taxon>
        <taxon>Pentapetalae</taxon>
        <taxon>rosids</taxon>
        <taxon>fabids</taxon>
        <taxon>Rosales</taxon>
        <taxon>Rosaceae</taxon>
        <taxon>Amygdaloideae</taxon>
        <taxon>Amygdaleae</taxon>
        <taxon>Prunus</taxon>
    </lineage>
</organism>
<evidence type="ECO:0000313" key="14">
    <source>
        <dbReference type="EMBL" id="PQP98095.1"/>
    </source>
</evidence>
<dbReference type="FunFam" id="3.80.10.10:FF:000095">
    <property type="entry name" value="LRR receptor-like serine/threonine-protein kinase GSO1"/>
    <property type="match status" value="1"/>
</dbReference>
<dbReference type="AlphaFoldDB" id="A0A314Z8J9"/>
<keyword evidence="9 11" id="KW-0472">Membrane</keyword>
<keyword evidence="15" id="KW-1185">Reference proteome</keyword>
<dbReference type="PANTHER" id="PTHR48065:SF51">
    <property type="entry name" value="TYROSINE-SULFATED GLYCOPEPTIDE RECEPTOR 1-LIKE"/>
    <property type="match status" value="1"/>
</dbReference>
<dbReference type="GO" id="GO:0005886">
    <property type="term" value="C:plasma membrane"/>
    <property type="evidence" value="ECO:0007669"/>
    <property type="project" value="UniProtKB-SubCell"/>
</dbReference>
<feature type="signal peptide" evidence="12">
    <location>
        <begin position="1"/>
        <end position="24"/>
    </location>
</feature>
<evidence type="ECO:0000256" key="1">
    <source>
        <dbReference type="ARBA" id="ARBA00004167"/>
    </source>
</evidence>
<dbReference type="InterPro" id="IPR013210">
    <property type="entry name" value="LRR_N_plant-typ"/>
</dbReference>
<dbReference type="Gene3D" id="3.80.10.10">
    <property type="entry name" value="Ribonuclease Inhibitor"/>
    <property type="match status" value="4"/>
</dbReference>
<keyword evidence="10" id="KW-0325">Glycoprotein</keyword>
<evidence type="ECO:0000256" key="2">
    <source>
        <dbReference type="ARBA" id="ARBA00004236"/>
    </source>
</evidence>
<keyword evidence="4" id="KW-1003">Cell membrane</keyword>
<comment type="caution">
    <text evidence="14">The sequence shown here is derived from an EMBL/GenBank/DDBJ whole genome shotgun (WGS) entry which is preliminary data.</text>
</comment>
<dbReference type="Pfam" id="PF00560">
    <property type="entry name" value="LRR_1"/>
    <property type="match status" value="4"/>
</dbReference>
<dbReference type="SUPFAM" id="SSF52058">
    <property type="entry name" value="L domain-like"/>
    <property type="match status" value="3"/>
</dbReference>
<dbReference type="Proteomes" id="UP000250321">
    <property type="component" value="Unassembled WGS sequence"/>
</dbReference>
<dbReference type="Pfam" id="PF08263">
    <property type="entry name" value="LRRNT_2"/>
    <property type="match status" value="1"/>
</dbReference>
<keyword evidence="5" id="KW-0433">Leucine-rich repeat</keyword>
<comment type="similarity">
    <text evidence="3">Belongs to the RLP family.</text>
</comment>
<evidence type="ECO:0000259" key="13">
    <source>
        <dbReference type="Pfam" id="PF08263"/>
    </source>
</evidence>
<evidence type="ECO:0000256" key="3">
    <source>
        <dbReference type="ARBA" id="ARBA00009592"/>
    </source>
</evidence>
<dbReference type="STRING" id="2094558.A0A314Z8J9"/>
<dbReference type="PANTHER" id="PTHR48065">
    <property type="entry name" value="OS10G0469600 PROTEIN"/>
    <property type="match status" value="1"/>
</dbReference>
<name>A0A314Z8J9_PRUYE</name>
<dbReference type="OrthoDB" id="1740823at2759"/>
<evidence type="ECO:0000256" key="4">
    <source>
        <dbReference type="ARBA" id="ARBA00022475"/>
    </source>
</evidence>
<keyword evidence="7" id="KW-0677">Repeat</keyword>
<dbReference type="InterPro" id="IPR001611">
    <property type="entry name" value="Leu-rich_rpt"/>
</dbReference>
<keyword evidence="6 11" id="KW-0812">Transmembrane</keyword>